<keyword evidence="4" id="KW-0808">Transferase</keyword>
<evidence type="ECO:0000256" key="4">
    <source>
        <dbReference type="ARBA" id="ARBA00022679"/>
    </source>
</evidence>
<dbReference type="InterPro" id="IPR015424">
    <property type="entry name" value="PyrdxlP-dep_Trfase"/>
</dbReference>
<evidence type="ECO:0000313" key="8">
    <source>
        <dbReference type="EMBL" id="CAL5139474.1"/>
    </source>
</evidence>
<dbReference type="FunFam" id="3.90.1150.10:FF:000141">
    <property type="entry name" value="Kynurenine--oxoglutarate transaminase 1"/>
    <property type="match status" value="1"/>
</dbReference>
<feature type="domain" description="Aminotransferase class I/classII large" evidence="7">
    <location>
        <begin position="111"/>
        <end position="443"/>
    </location>
</feature>
<evidence type="ECO:0000259" key="7">
    <source>
        <dbReference type="Pfam" id="PF00155"/>
    </source>
</evidence>
<comment type="pathway">
    <text evidence="6">Amino-acid degradation; L-kynurenine degradation; kynurenate from L-kynurenine: step 1/2.</text>
</comment>
<proteinExistence type="inferred from homology"/>
<dbReference type="PANTHER" id="PTHR43807">
    <property type="entry name" value="FI04487P"/>
    <property type="match status" value="1"/>
</dbReference>
<dbReference type="InterPro" id="IPR051326">
    <property type="entry name" value="Kynurenine-oxoglutarate_AT"/>
</dbReference>
<keyword evidence="5" id="KW-0663">Pyridoxal phosphate</keyword>
<accession>A0AAV2TT87</accession>
<dbReference type="Proteomes" id="UP001497525">
    <property type="component" value="Unassembled WGS sequence"/>
</dbReference>
<dbReference type="PANTHER" id="PTHR43807:SF20">
    <property type="entry name" value="FI04487P"/>
    <property type="match status" value="1"/>
</dbReference>
<dbReference type="GO" id="GO:0005739">
    <property type="term" value="C:mitochondrion"/>
    <property type="evidence" value="ECO:0007669"/>
    <property type="project" value="TreeGrafter"/>
</dbReference>
<dbReference type="Gene3D" id="3.40.640.10">
    <property type="entry name" value="Type I PLP-dependent aspartate aminotransferase-like (Major domain)"/>
    <property type="match status" value="1"/>
</dbReference>
<evidence type="ECO:0000256" key="6">
    <source>
        <dbReference type="ARBA" id="ARBA00024016"/>
    </source>
</evidence>
<dbReference type="CDD" id="cd00609">
    <property type="entry name" value="AAT_like"/>
    <property type="match status" value="1"/>
</dbReference>
<evidence type="ECO:0000256" key="5">
    <source>
        <dbReference type="ARBA" id="ARBA00022898"/>
    </source>
</evidence>
<dbReference type="InterPro" id="IPR004839">
    <property type="entry name" value="Aminotransferase_I/II_large"/>
</dbReference>
<dbReference type="GO" id="GO:0030170">
    <property type="term" value="F:pyridoxal phosphate binding"/>
    <property type="evidence" value="ECO:0007669"/>
    <property type="project" value="InterPro"/>
</dbReference>
<comment type="caution">
    <text evidence="8">The sequence shown here is derived from an EMBL/GenBank/DDBJ whole genome shotgun (WGS) entry which is preliminary data.</text>
</comment>
<protein>
    <recommendedName>
        <fullName evidence="7">Aminotransferase class I/classII large domain-containing protein</fullName>
    </recommendedName>
</protein>
<sequence length="446" mass="50310">MGSRAVNSPIVLASRVRNQKPNVWVEINKAVSKYRPLNLGQGFPDTPPKAHVLESLGALTGPDVNPLFHQYTRSMGHPRLVTILGKIYTPFFRCDPKMYETIKELADESFAPTRSLDPLNEIIVSVGAYGGLYAAISSLIDPGDEVIVMDPSFDCYIPMIETAGGVPVFVPLRPTKSLSDDGITSDDWRLDFKELESKITPETKMLILNTPHNPLGKVFDRDELEKIADICIRHNLVCLADEVYEWLVFPPKSHIKIASLPGMWNRTLTVGSAGKTFSMTGWKLGWTVGPARLIEGMQLHQQNTVYTCPTPIQEALARSLEIELPLMSTPKSYFQEVREFIEPRGREMVKQLNAVGMRAVRPTGGYFLFADVSKMRVPANEIDDDPKVAYDIRFNNWMMEKKGIAAIPVSVFYSQENRYLGSNYLRFCFFKTKETLDKFYNALGKW</sequence>
<reference evidence="8" key="1">
    <citation type="submission" date="2024-06" db="EMBL/GenBank/DDBJ databases">
        <authorList>
            <person name="Liu X."/>
            <person name="Lenzi L."/>
            <person name="Haldenby T S."/>
            <person name="Uol C."/>
        </authorList>
    </citation>
    <scope>NUCLEOTIDE SEQUENCE</scope>
</reference>
<organism evidence="8 9">
    <name type="scientific">Calicophoron daubneyi</name>
    <name type="common">Rumen fluke</name>
    <name type="synonym">Paramphistomum daubneyi</name>
    <dbReference type="NCBI Taxonomy" id="300641"/>
    <lineage>
        <taxon>Eukaryota</taxon>
        <taxon>Metazoa</taxon>
        <taxon>Spiralia</taxon>
        <taxon>Lophotrochozoa</taxon>
        <taxon>Platyhelminthes</taxon>
        <taxon>Trematoda</taxon>
        <taxon>Digenea</taxon>
        <taxon>Plagiorchiida</taxon>
        <taxon>Pronocephalata</taxon>
        <taxon>Paramphistomoidea</taxon>
        <taxon>Paramphistomidae</taxon>
        <taxon>Calicophoron</taxon>
    </lineage>
</organism>
<dbReference type="Gene3D" id="3.90.1150.10">
    <property type="entry name" value="Aspartate Aminotransferase, domain 1"/>
    <property type="match status" value="1"/>
</dbReference>
<dbReference type="Pfam" id="PF00155">
    <property type="entry name" value="Aminotran_1_2"/>
    <property type="match status" value="1"/>
</dbReference>
<evidence type="ECO:0000256" key="2">
    <source>
        <dbReference type="ARBA" id="ARBA00007441"/>
    </source>
</evidence>
<dbReference type="SUPFAM" id="SSF53383">
    <property type="entry name" value="PLP-dependent transferases"/>
    <property type="match status" value="1"/>
</dbReference>
<dbReference type="InterPro" id="IPR015422">
    <property type="entry name" value="PyrdxlP-dep_Trfase_small"/>
</dbReference>
<evidence type="ECO:0000313" key="9">
    <source>
        <dbReference type="Proteomes" id="UP001497525"/>
    </source>
</evidence>
<keyword evidence="3" id="KW-0032">Aminotransferase</keyword>
<dbReference type="EMBL" id="CAXLJL010000601">
    <property type="protein sequence ID" value="CAL5139474.1"/>
    <property type="molecule type" value="Genomic_DNA"/>
</dbReference>
<gene>
    <name evidence="8" type="ORF">CDAUBV1_LOCUS14508</name>
</gene>
<evidence type="ECO:0000256" key="1">
    <source>
        <dbReference type="ARBA" id="ARBA00001933"/>
    </source>
</evidence>
<dbReference type="AlphaFoldDB" id="A0AAV2TT87"/>
<name>A0AAV2TT87_CALDB</name>
<dbReference type="InterPro" id="IPR015421">
    <property type="entry name" value="PyrdxlP-dep_Trfase_major"/>
</dbReference>
<dbReference type="FunFam" id="3.40.640.10:FF:000024">
    <property type="entry name" value="Kynurenine--oxoglutarate transaminase 3"/>
    <property type="match status" value="1"/>
</dbReference>
<comment type="similarity">
    <text evidence="2">Belongs to the class-I pyridoxal-phosphate-dependent aminotransferase family.</text>
</comment>
<comment type="cofactor">
    <cofactor evidence="1">
        <name>pyridoxal 5'-phosphate</name>
        <dbReference type="ChEBI" id="CHEBI:597326"/>
    </cofactor>
</comment>
<dbReference type="GO" id="GO:0016212">
    <property type="term" value="F:kynurenine-oxoglutarate transaminase activity"/>
    <property type="evidence" value="ECO:0007669"/>
    <property type="project" value="TreeGrafter"/>
</dbReference>
<evidence type="ECO:0000256" key="3">
    <source>
        <dbReference type="ARBA" id="ARBA00022576"/>
    </source>
</evidence>